<dbReference type="EMBL" id="BMQL01000016">
    <property type="protein sequence ID" value="GGR13781.1"/>
    <property type="molecule type" value="Genomic_DNA"/>
</dbReference>
<dbReference type="InterPro" id="IPR049166">
    <property type="entry name" value="GH39_cat"/>
</dbReference>
<keyword evidence="3" id="KW-0326">Glycosidase</keyword>
<dbReference type="SUPFAM" id="SSF51445">
    <property type="entry name" value="(Trans)glycosidases"/>
    <property type="match status" value="1"/>
</dbReference>
<feature type="chain" id="PRO_5037893108" description="Glycosyl hydrolases family 39 N-terminal catalytic domain-containing protein" evidence="4">
    <location>
        <begin position="22"/>
        <end position="422"/>
    </location>
</feature>
<comment type="similarity">
    <text evidence="1">Belongs to the glycosyl hydrolase 39 family.</text>
</comment>
<comment type="caution">
    <text evidence="6">The sequence shown here is derived from an EMBL/GenBank/DDBJ whole genome shotgun (WGS) entry which is preliminary data.</text>
</comment>
<feature type="domain" description="Glycosyl hydrolases family 39 N-terminal catalytic" evidence="5">
    <location>
        <begin position="136"/>
        <end position="346"/>
    </location>
</feature>
<dbReference type="InterPro" id="IPR017853">
    <property type="entry name" value="GH"/>
</dbReference>
<keyword evidence="4" id="KW-0732">Signal</keyword>
<evidence type="ECO:0000313" key="7">
    <source>
        <dbReference type="Proteomes" id="UP000603865"/>
    </source>
</evidence>
<dbReference type="Proteomes" id="UP000603865">
    <property type="component" value="Unassembled WGS sequence"/>
</dbReference>
<evidence type="ECO:0000256" key="2">
    <source>
        <dbReference type="ARBA" id="ARBA00022801"/>
    </source>
</evidence>
<evidence type="ECO:0000313" key="6">
    <source>
        <dbReference type="EMBL" id="GGR13781.1"/>
    </source>
</evidence>
<feature type="signal peptide" evidence="4">
    <location>
        <begin position="1"/>
        <end position="21"/>
    </location>
</feature>
<sequence>MNVRAGALWLLLSGMASGAAATATFTLATSGVQIAPLAIGGYDFGNWMPVADMQQGVQATLPTSLRFPGGNVGDENDLTEAALRAFKSNLSLIGGHPALIVQTRVFASKPEAHNRPQDAAQAARDARALGLNVAYWEVGNEPDLYATHRNAPQWTPEQYCTTFRAQRAAILSVDPQAKFAGPAVSNGAGSAADFLTRFVQVCGDVVDLLTWHEYPTDGTQPDDAALASVARMSDDAQRFRTLLKDPAGNPLGYTRDVLLGVTEYSLSYRSDRPRHLADQVGALWAAETTLRLAEAGVSVSNYFALLATGSHGLLDLAGVPRPSFYAFQQIRSFQGTALPATSSDPALWIHAAQNGAALSVFVTNTATDSRQFVSSVPGYTLIGGKTFTEQSADAGADFLRLPLKDMQDLPARSLTRLVYKKQ</sequence>
<dbReference type="Pfam" id="PF01229">
    <property type="entry name" value="Glyco_hydro_39"/>
    <property type="match status" value="1"/>
</dbReference>
<protein>
    <recommendedName>
        <fullName evidence="5">Glycosyl hydrolases family 39 N-terminal catalytic domain-containing protein</fullName>
    </recommendedName>
</protein>
<reference evidence="6" key="1">
    <citation type="journal article" date="2014" name="Int. J. Syst. Evol. Microbiol.">
        <title>Complete genome sequence of Corynebacterium casei LMG S-19264T (=DSM 44701T), isolated from a smear-ripened cheese.</title>
        <authorList>
            <consortium name="US DOE Joint Genome Institute (JGI-PGF)"/>
            <person name="Walter F."/>
            <person name="Albersmeier A."/>
            <person name="Kalinowski J."/>
            <person name="Ruckert C."/>
        </authorList>
    </citation>
    <scope>NUCLEOTIDE SEQUENCE</scope>
    <source>
        <strain evidence="6">JCM 31311</strain>
    </source>
</reference>
<dbReference type="AlphaFoldDB" id="A0A918CAA9"/>
<keyword evidence="7" id="KW-1185">Reference proteome</keyword>
<proteinExistence type="inferred from homology"/>
<keyword evidence="2" id="KW-0378">Hydrolase</keyword>
<evidence type="ECO:0000259" key="5">
    <source>
        <dbReference type="Pfam" id="PF01229"/>
    </source>
</evidence>
<reference evidence="6" key="2">
    <citation type="submission" date="2020-09" db="EMBL/GenBank/DDBJ databases">
        <authorList>
            <person name="Sun Q."/>
            <person name="Ohkuma M."/>
        </authorList>
    </citation>
    <scope>NUCLEOTIDE SEQUENCE</scope>
    <source>
        <strain evidence="6">JCM 31311</strain>
    </source>
</reference>
<dbReference type="GO" id="GO:0016798">
    <property type="term" value="F:hydrolase activity, acting on glycosyl bonds"/>
    <property type="evidence" value="ECO:0007669"/>
    <property type="project" value="UniProtKB-KW"/>
</dbReference>
<dbReference type="RefSeq" id="WP_189091163.1">
    <property type="nucleotide sequence ID" value="NZ_BMQL01000016.1"/>
</dbReference>
<organism evidence="6 7">
    <name type="scientific">Deinococcus ruber</name>
    <dbReference type="NCBI Taxonomy" id="1848197"/>
    <lineage>
        <taxon>Bacteria</taxon>
        <taxon>Thermotogati</taxon>
        <taxon>Deinococcota</taxon>
        <taxon>Deinococci</taxon>
        <taxon>Deinococcales</taxon>
        <taxon>Deinococcaceae</taxon>
        <taxon>Deinococcus</taxon>
    </lineage>
</organism>
<evidence type="ECO:0000256" key="3">
    <source>
        <dbReference type="ARBA" id="ARBA00023295"/>
    </source>
</evidence>
<evidence type="ECO:0000256" key="4">
    <source>
        <dbReference type="SAM" id="SignalP"/>
    </source>
</evidence>
<gene>
    <name evidence="6" type="ORF">GCM10008957_28270</name>
</gene>
<evidence type="ECO:0000256" key="1">
    <source>
        <dbReference type="ARBA" id="ARBA00008875"/>
    </source>
</evidence>
<name>A0A918CAA9_9DEIO</name>
<accession>A0A918CAA9</accession>
<dbReference type="Gene3D" id="3.20.20.80">
    <property type="entry name" value="Glycosidases"/>
    <property type="match status" value="1"/>
</dbReference>